<evidence type="ECO:0000313" key="9">
    <source>
        <dbReference type="EMBL" id="RYC78811.1"/>
    </source>
</evidence>
<dbReference type="AlphaFoldDB" id="A0A4Q2UWS2"/>
<keyword evidence="2 6" id="KW-0378">Hydrolase</keyword>
<protein>
    <recommendedName>
        <fullName evidence="1 6">Phosphoinositide phospholipase C</fullName>
        <ecNumber evidence="1 6">3.1.4.11</ecNumber>
    </recommendedName>
</protein>
<dbReference type="GO" id="GO:0016042">
    <property type="term" value="P:lipid catabolic process"/>
    <property type="evidence" value="ECO:0007669"/>
    <property type="project" value="UniProtKB-KW"/>
</dbReference>
<proteinExistence type="predicted"/>
<keyword evidence="5" id="KW-0807">Transducer</keyword>
<dbReference type="SMART" id="SM00148">
    <property type="entry name" value="PLCXc"/>
    <property type="match status" value="1"/>
</dbReference>
<dbReference type="Gene3D" id="2.60.40.150">
    <property type="entry name" value="C2 domain"/>
    <property type="match status" value="1"/>
</dbReference>
<keyword evidence="4 6" id="KW-0443">Lipid metabolism</keyword>
<dbReference type="PROSITE" id="PS50008">
    <property type="entry name" value="PIPLC_Y_DOMAIN"/>
    <property type="match status" value="1"/>
</dbReference>
<evidence type="ECO:0000259" key="8">
    <source>
        <dbReference type="PROSITE" id="PS50008"/>
    </source>
</evidence>
<organism evidence="9 10">
    <name type="scientific">Fusarium oxysporum f. sp. narcissi</name>
    <dbReference type="NCBI Taxonomy" id="451672"/>
    <lineage>
        <taxon>Eukaryota</taxon>
        <taxon>Fungi</taxon>
        <taxon>Dikarya</taxon>
        <taxon>Ascomycota</taxon>
        <taxon>Pezizomycotina</taxon>
        <taxon>Sordariomycetes</taxon>
        <taxon>Hypocreomycetidae</taxon>
        <taxon>Hypocreales</taxon>
        <taxon>Nectriaceae</taxon>
        <taxon>Fusarium</taxon>
        <taxon>Fusarium oxysporum species complex</taxon>
    </lineage>
</organism>
<dbReference type="GO" id="GO:0048015">
    <property type="term" value="P:phosphatidylinositol-mediated signaling"/>
    <property type="evidence" value="ECO:0007669"/>
    <property type="project" value="TreeGrafter"/>
</dbReference>
<dbReference type="PANTHER" id="PTHR10336:SF36">
    <property type="entry name" value="1-PHOSPHATIDYLINOSITOL 4,5-BISPHOSPHATE PHOSPHODIESTERASE BETA-4"/>
    <property type="match status" value="1"/>
</dbReference>
<dbReference type="InterPro" id="IPR035892">
    <property type="entry name" value="C2_domain_sf"/>
</dbReference>
<dbReference type="SUPFAM" id="SSF49562">
    <property type="entry name" value="C2 domain (Calcium/lipid-binding domain, CaLB)"/>
    <property type="match status" value="1"/>
</dbReference>
<comment type="catalytic activity">
    <reaction evidence="6">
        <text>a 1,2-diacyl-sn-glycero-3-phospho-(1D-myo-inositol-4,5-bisphosphate) + H2O = 1D-myo-inositol 1,4,5-trisphosphate + a 1,2-diacyl-sn-glycerol + H(+)</text>
        <dbReference type="Rhea" id="RHEA:33179"/>
        <dbReference type="ChEBI" id="CHEBI:15377"/>
        <dbReference type="ChEBI" id="CHEBI:15378"/>
        <dbReference type="ChEBI" id="CHEBI:17815"/>
        <dbReference type="ChEBI" id="CHEBI:58456"/>
        <dbReference type="ChEBI" id="CHEBI:203600"/>
        <dbReference type="EC" id="3.1.4.11"/>
    </reaction>
</comment>
<evidence type="ECO:0000256" key="3">
    <source>
        <dbReference type="ARBA" id="ARBA00022963"/>
    </source>
</evidence>
<comment type="caution">
    <text evidence="9">The sequence shown here is derived from an EMBL/GenBank/DDBJ whole genome shotgun (WGS) entry which is preliminary data.</text>
</comment>
<evidence type="ECO:0000256" key="5">
    <source>
        <dbReference type="ARBA" id="ARBA00023224"/>
    </source>
</evidence>
<dbReference type="Proteomes" id="UP000290540">
    <property type="component" value="Unassembled WGS sequence"/>
</dbReference>
<dbReference type="SUPFAM" id="SSF51695">
    <property type="entry name" value="PLC-like phosphodiesterases"/>
    <property type="match status" value="1"/>
</dbReference>
<dbReference type="GO" id="GO:0004435">
    <property type="term" value="F:phosphatidylinositol-4,5-bisphosphate phospholipase C activity"/>
    <property type="evidence" value="ECO:0007669"/>
    <property type="project" value="UniProtKB-EC"/>
</dbReference>
<evidence type="ECO:0000256" key="6">
    <source>
        <dbReference type="RuleBase" id="RU361133"/>
    </source>
</evidence>
<dbReference type="Pfam" id="PF00387">
    <property type="entry name" value="PI-PLC-Y"/>
    <property type="match status" value="1"/>
</dbReference>
<evidence type="ECO:0000313" key="10">
    <source>
        <dbReference type="Proteomes" id="UP000290540"/>
    </source>
</evidence>
<dbReference type="InterPro" id="IPR001192">
    <property type="entry name" value="PI-PLC_fam"/>
</dbReference>
<keyword evidence="3 6" id="KW-0442">Lipid degradation</keyword>
<feature type="domain" description="PI-PLC Y-box" evidence="8">
    <location>
        <begin position="223"/>
        <end position="259"/>
    </location>
</feature>
<dbReference type="GO" id="GO:0051209">
    <property type="term" value="P:release of sequestered calcium ion into cytosol"/>
    <property type="evidence" value="ECO:0007669"/>
    <property type="project" value="TreeGrafter"/>
</dbReference>
<dbReference type="PANTHER" id="PTHR10336">
    <property type="entry name" value="PHOSPHOINOSITIDE-SPECIFIC PHOSPHOLIPASE C FAMILY PROTEIN"/>
    <property type="match status" value="1"/>
</dbReference>
<dbReference type="SMART" id="SM00239">
    <property type="entry name" value="C2"/>
    <property type="match status" value="1"/>
</dbReference>
<accession>A0A4Q2UWS2</accession>
<dbReference type="PROSITE" id="PS50007">
    <property type="entry name" value="PIPLC_X_DOMAIN"/>
    <property type="match status" value="2"/>
</dbReference>
<evidence type="ECO:0000256" key="1">
    <source>
        <dbReference type="ARBA" id="ARBA00012368"/>
    </source>
</evidence>
<gene>
    <name evidence="9" type="ORF">BFJ63_vAg18317</name>
</gene>
<dbReference type="EMBL" id="MQTW01000915">
    <property type="protein sequence ID" value="RYC78811.1"/>
    <property type="molecule type" value="Genomic_DNA"/>
</dbReference>
<dbReference type="PRINTS" id="PR00390">
    <property type="entry name" value="PHPHLIPASEC"/>
</dbReference>
<sequence>MWEKQFAYLSRRYRPDAVETSDAADDMLVMSEAAFVRYLTSETNSAIIPEPQNYTLDRPMNEYIISSSHNTYLLGRQPEVNHGRTLTTSISFREVIATINKYAFVKSRFPLWISLEVHCNHNQQAVMVNIMKEAFGSRLVTETLENCYDKLPSPSELMERILIVKKPQTKQEPPASNFRGRRRGNSLNSLLTRSMTDAAMLMPSQSLPQSLMRSPSPSCRRPMVALNWQTFDLGMQVNRAMFDGGQGFSGYVLKPAELRDIEALPYNSELPGGKKERSVVSFTIDVISAQRLRRPVSLPANKAMNPYIEVEVFHASDKREKRNESALPRELDPPQKFRTNIVRENGFNPMFDGHFKFKVTKKQPDLVFVRWSVKLSNDGENYNDRPAVATYTAKLSNLKQGYRTLPLLNDAGDQYLFSKLFCKIKVDSIEKMIIDAPCRALDGSKIKGLSGKAFS</sequence>
<dbReference type="InterPro" id="IPR017946">
    <property type="entry name" value="PLC-like_Pdiesterase_TIM-brl"/>
</dbReference>
<evidence type="ECO:0000256" key="4">
    <source>
        <dbReference type="ARBA" id="ARBA00023098"/>
    </source>
</evidence>
<name>A0A4Q2UWS2_FUSOX</name>
<evidence type="ECO:0000259" key="7">
    <source>
        <dbReference type="PROSITE" id="PS50004"/>
    </source>
</evidence>
<dbReference type="SMART" id="SM00149">
    <property type="entry name" value="PLCYc"/>
    <property type="match status" value="1"/>
</dbReference>
<reference evidence="9 10" key="1">
    <citation type="submission" date="2016-12" db="EMBL/GenBank/DDBJ databases">
        <title>Draft genome sequence of Fusarium oxysporum causing rot on Narcissus.</title>
        <authorList>
            <person name="Armitage A.D."/>
            <person name="Taylor A."/>
            <person name="Clarkson J.P."/>
            <person name="Harrison R.J."/>
            <person name="Jackson A.C."/>
        </authorList>
    </citation>
    <scope>NUCLEOTIDE SEQUENCE [LARGE SCALE GENOMIC DNA]</scope>
    <source>
        <strain evidence="9 10">N139</strain>
    </source>
</reference>
<dbReference type="Pfam" id="PF00388">
    <property type="entry name" value="PI-PLC-X"/>
    <property type="match status" value="1"/>
</dbReference>
<dbReference type="CDD" id="cd00275">
    <property type="entry name" value="C2_PLC_like"/>
    <property type="match status" value="1"/>
</dbReference>
<dbReference type="EC" id="3.1.4.11" evidence="1 6"/>
<dbReference type="InterPro" id="IPR000909">
    <property type="entry name" value="PLipase_C_PInositol-sp_X_dom"/>
</dbReference>
<dbReference type="InterPro" id="IPR001711">
    <property type="entry name" value="PLipase_C_Pinositol-sp_Y"/>
</dbReference>
<dbReference type="Pfam" id="PF00168">
    <property type="entry name" value="C2"/>
    <property type="match status" value="1"/>
</dbReference>
<evidence type="ECO:0000256" key="2">
    <source>
        <dbReference type="ARBA" id="ARBA00022801"/>
    </source>
</evidence>
<dbReference type="InterPro" id="IPR000008">
    <property type="entry name" value="C2_dom"/>
</dbReference>
<dbReference type="PROSITE" id="PS50004">
    <property type="entry name" value="C2"/>
    <property type="match status" value="1"/>
</dbReference>
<dbReference type="Gene3D" id="3.20.20.190">
    <property type="entry name" value="Phosphatidylinositol (PI) phosphodiesterase"/>
    <property type="match status" value="2"/>
</dbReference>
<feature type="domain" description="C2" evidence="7">
    <location>
        <begin position="260"/>
        <end position="409"/>
    </location>
</feature>